<reference evidence="1 2" key="1">
    <citation type="submission" date="2023-11" db="EMBL/GenBank/DDBJ databases">
        <title>Lentzea sokolovensis, sp. nov., Lentzea kristufkii, sp. nov., and Lentzea miocenensis, sp. nov., rare actinobacteria from Sokolov Coal Basin, Miocene lacustrine sediment, Czech Republic.</title>
        <authorList>
            <person name="Lara A."/>
            <person name="Kotroba L."/>
            <person name="Nouioui I."/>
            <person name="Neumann-Schaal M."/>
            <person name="Mast Y."/>
            <person name="Chronakova A."/>
        </authorList>
    </citation>
    <scope>NUCLEOTIDE SEQUENCE [LARGE SCALE GENOMIC DNA]</scope>
    <source>
        <strain evidence="1 2">BCCO 10_0061</strain>
    </source>
</reference>
<protein>
    <submittedName>
        <fullName evidence="1">Uncharacterized protein</fullName>
    </submittedName>
</protein>
<gene>
    <name evidence="1" type="ORF">SK854_18225</name>
</gene>
<dbReference type="EMBL" id="JAXAVU010000009">
    <property type="protein sequence ID" value="MDX8144061.1"/>
    <property type="molecule type" value="Genomic_DNA"/>
</dbReference>
<accession>A0ABU4UZE0</accession>
<reference evidence="1 2" key="2">
    <citation type="submission" date="2023-11" db="EMBL/GenBank/DDBJ databases">
        <authorList>
            <person name="Lara A.C."/>
            <person name="Chronakova A."/>
        </authorList>
    </citation>
    <scope>NUCLEOTIDE SEQUENCE [LARGE SCALE GENOMIC DNA]</scope>
    <source>
        <strain evidence="1 2">BCCO 10_0061</strain>
    </source>
</reference>
<sequence length="321" mass="36206">MSAKAGFFADVVQTGTVLGLDANLGPDVAAEVMGGLGGENRGGRTYWRSYGLVEVGWYWRERELGWQGEHLAVQAHRLEYGDEWLDDAVAAKYGRFGGVVMFDEVAAELGRRGVELVAVGGVEFGHQLYWQPDAQVTVHVGVDPEFRPGSVRKIFTAFGQDLTISFDGDHRVVWRQVKGLAAMPVEERIRWAERQAPEDFRSWWRYCARLLAARTASHDEVPERPRFVELAFWMWDHGVAKGVYTPKEVAYLRAGFAARVEELYPELALPSHDELVGACLDHVSEPMARDDKNLIDAARLLRHGLSDTSRFDAIYERRRTV</sequence>
<dbReference type="RefSeq" id="WP_319976298.1">
    <property type="nucleotide sequence ID" value="NZ_JAXAVU010000009.1"/>
</dbReference>
<name>A0ABU4UZE0_9PSEU</name>
<comment type="caution">
    <text evidence="1">The sequence shown here is derived from an EMBL/GenBank/DDBJ whole genome shotgun (WGS) entry which is preliminary data.</text>
</comment>
<proteinExistence type="predicted"/>
<dbReference type="Proteomes" id="UP001285352">
    <property type="component" value="Unassembled WGS sequence"/>
</dbReference>
<evidence type="ECO:0000313" key="1">
    <source>
        <dbReference type="EMBL" id="MDX8144061.1"/>
    </source>
</evidence>
<evidence type="ECO:0000313" key="2">
    <source>
        <dbReference type="Proteomes" id="UP001285352"/>
    </source>
</evidence>
<organism evidence="1 2">
    <name type="scientific">Lentzea sokolovensis</name>
    <dbReference type="NCBI Taxonomy" id="3095429"/>
    <lineage>
        <taxon>Bacteria</taxon>
        <taxon>Bacillati</taxon>
        <taxon>Actinomycetota</taxon>
        <taxon>Actinomycetes</taxon>
        <taxon>Pseudonocardiales</taxon>
        <taxon>Pseudonocardiaceae</taxon>
        <taxon>Lentzea</taxon>
    </lineage>
</organism>
<keyword evidence="2" id="KW-1185">Reference proteome</keyword>